<keyword evidence="4" id="KW-1185">Reference proteome</keyword>
<reference evidence="3 4" key="1">
    <citation type="submission" date="2019-03" db="EMBL/GenBank/DDBJ databases">
        <title>Genomic Encyclopedia of Type Strains, Phase IV (KMG-IV): sequencing the most valuable type-strain genomes for metagenomic binning, comparative biology and taxonomic classification.</title>
        <authorList>
            <person name="Goeker M."/>
        </authorList>
    </citation>
    <scope>NUCLEOTIDE SEQUENCE [LARGE SCALE GENOMIC DNA]</scope>
    <source>
        <strain evidence="3 4">DSM 23344</strain>
    </source>
</reference>
<dbReference type="NCBIfam" id="NF033919">
    <property type="entry name" value="PA2779_fam"/>
    <property type="match status" value="1"/>
</dbReference>
<name>A0A4R2KPD0_9GAMM</name>
<feature type="signal peptide" evidence="2">
    <location>
        <begin position="1"/>
        <end position="25"/>
    </location>
</feature>
<organism evidence="3 4">
    <name type="scientific">Chromatocurvus halotolerans</name>
    <dbReference type="NCBI Taxonomy" id="1132028"/>
    <lineage>
        <taxon>Bacteria</taxon>
        <taxon>Pseudomonadati</taxon>
        <taxon>Pseudomonadota</taxon>
        <taxon>Gammaproteobacteria</taxon>
        <taxon>Cellvibrionales</taxon>
        <taxon>Halieaceae</taxon>
        <taxon>Chromatocurvus</taxon>
    </lineage>
</organism>
<accession>A0A4R2KPD0</accession>
<feature type="chain" id="PRO_5020489091" description="PA2779 family protein" evidence="2">
    <location>
        <begin position="26"/>
        <end position="127"/>
    </location>
</feature>
<dbReference type="RefSeq" id="WP_131917661.1">
    <property type="nucleotide sequence ID" value="NZ_QQSW01000017.1"/>
</dbReference>
<dbReference type="Proteomes" id="UP000294980">
    <property type="component" value="Unassembled WGS sequence"/>
</dbReference>
<sequence length="127" mass="13066">MKTFKVITSSVCVAMLAVAPSTLHAGMVGTSTLLAVERAQVGHVLPPAATVSTIERAQLRNQLEGLGVNPVLAAERVASMTDSQLRQLSVGLQEMPAGGGALGVVATVLVIILLLEILGITNISNKV</sequence>
<keyword evidence="1" id="KW-1133">Transmembrane helix</keyword>
<protein>
    <recommendedName>
        <fullName evidence="5">PA2779 family protein</fullName>
    </recommendedName>
</protein>
<evidence type="ECO:0008006" key="5">
    <source>
        <dbReference type="Google" id="ProtNLM"/>
    </source>
</evidence>
<evidence type="ECO:0000256" key="1">
    <source>
        <dbReference type="SAM" id="Phobius"/>
    </source>
</evidence>
<evidence type="ECO:0000256" key="2">
    <source>
        <dbReference type="SAM" id="SignalP"/>
    </source>
</evidence>
<proteinExistence type="predicted"/>
<comment type="caution">
    <text evidence="3">The sequence shown here is derived from an EMBL/GenBank/DDBJ whole genome shotgun (WGS) entry which is preliminary data.</text>
</comment>
<dbReference type="Pfam" id="PF20332">
    <property type="entry name" value="DUF6627"/>
    <property type="match status" value="1"/>
</dbReference>
<dbReference type="OrthoDB" id="6401969at2"/>
<feature type="transmembrane region" description="Helical" evidence="1">
    <location>
        <begin position="97"/>
        <end position="118"/>
    </location>
</feature>
<evidence type="ECO:0000313" key="4">
    <source>
        <dbReference type="Proteomes" id="UP000294980"/>
    </source>
</evidence>
<gene>
    <name evidence="3" type="ORF">EV688_11331</name>
</gene>
<dbReference type="EMBL" id="SLWX01000013">
    <property type="protein sequence ID" value="TCO74477.1"/>
    <property type="molecule type" value="Genomic_DNA"/>
</dbReference>
<dbReference type="InterPro" id="IPR046735">
    <property type="entry name" value="PA2779-like"/>
</dbReference>
<keyword evidence="1" id="KW-0812">Transmembrane</keyword>
<evidence type="ECO:0000313" key="3">
    <source>
        <dbReference type="EMBL" id="TCO74477.1"/>
    </source>
</evidence>
<keyword evidence="1" id="KW-0472">Membrane</keyword>
<dbReference type="AlphaFoldDB" id="A0A4R2KPD0"/>
<keyword evidence="2" id="KW-0732">Signal</keyword>